<feature type="compositionally biased region" description="Low complexity" evidence="1">
    <location>
        <begin position="658"/>
        <end position="688"/>
    </location>
</feature>
<gene>
    <name evidence="4" type="ORF">NCDO2118_0233</name>
</gene>
<dbReference type="KEGG" id="llx:NCDO2118_0233"/>
<feature type="compositionally biased region" description="Low complexity" evidence="1">
    <location>
        <begin position="65"/>
        <end position="76"/>
    </location>
</feature>
<evidence type="ECO:0000313" key="4">
    <source>
        <dbReference type="EMBL" id="AII11732.1"/>
    </source>
</evidence>
<dbReference type="EMBL" id="CP009054">
    <property type="protein sequence ID" value="AII11732.1"/>
    <property type="molecule type" value="Genomic_DNA"/>
</dbReference>
<organism evidence="4 5">
    <name type="scientific">Lactococcus lactis subsp. lactis NCDO 2118</name>
    <dbReference type="NCBI Taxonomy" id="1117941"/>
    <lineage>
        <taxon>Bacteria</taxon>
        <taxon>Bacillati</taxon>
        <taxon>Bacillota</taxon>
        <taxon>Bacilli</taxon>
        <taxon>Lactobacillales</taxon>
        <taxon>Streptococcaceae</taxon>
        <taxon>Lactococcus</taxon>
    </lineage>
</organism>
<name>A0ABC8A3C9_LACLL</name>
<keyword evidence="2" id="KW-1133">Transmembrane helix</keyword>
<evidence type="ECO:0000256" key="3">
    <source>
        <dbReference type="SAM" id="SignalP"/>
    </source>
</evidence>
<evidence type="ECO:0000313" key="5">
    <source>
        <dbReference type="Proteomes" id="UP000028594"/>
    </source>
</evidence>
<accession>A0ABC8A3C9</accession>
<keyword evidence="2" id="KW-0812">Transmembrane</keyword>
<evidence type="ECO:0000256" key="2">
    <source>
        <dbReference type="SAM" id="Phobius"/>
    </source>
</evidence>
<feature type="transmembrane region" description="Helical" evidence="2">
    <location>
        <begin position="799"/>
        <end position="823"/>
    </location>
</feature>
<reference evidence="4 5" key="1">
    <citation type="submission" date="2014-07" db="EMBL/GenBank/DDBJ databases">
        <title>Genome sequence of Lactococcus lactis subsp. lactis NCDO 2118, a GABA-producing strain.</title>
        <authorList>
            <person name="Oliveira L.C."/>
            <person name="Saraiva T.D.L."/>
            <person name="Soares S.C."/>
            <person name="Ramos R.T.J."/>
            <person name="Sa P.H.C.G."/>
            <person name="Carneiro A.R."/>
            <person name="Miranda F."/>
            <person name="Freire M."/>
            <person name="Renan W."/>
            <person name="Oliveira A.F.Jr."/>
            <person name="Santos A.R."/>
            <person name="Pinto A.C."/>
            <person name="Souza B.M."/>
            <person name="Castro C.P."/>
            <person name="Diniz C.A.A."/>
            <person name="Rocha C.S."/>
            <person name="Mariano D.C.B."/>
            <person name="Aguiar E.L."/>
            <person name="Folador E.L."/>
            <person name="Barbosa E.G.V."/>
            <person name="Aburjaile F.F."/>
            <person name="Goncalves L.A."/>
            <person name="Guimaraes L.C."/>
            <person name="Azevedo M.S.P."/>
            <person name="Agresti P.C.M."/>
            <person name="Faria R.F."/>
            <person name="Tiwari S."/>
            <person name="Almeida S.S."/>
            <person name="Hassan S.S."/>
            <person name="Pereira V.B."/>
            <person name="Abreu V.A.C."/>
            <person name="Pereira U.P."/>
            <person name="Dorella F.A."/>
            <person name="Carvalho A.F."/>
            <person name="Pereira F.L."/>
            <person name="Leal C.A.G."/>
            <person name="Figueiredo H.C.P."/>
            <person name="Silva A."/>
            <person name="Miyoshi A."/>
            <person name="Azevedo V."/>
        </authorList>
    </citation>
    <scope>NUCLEOTIDE SEQUENCE [LARGE SCALE GENOMIC DNA]</scope>
    <source>
        <strain evidence="4 5">NCDO 2118</strain>
    </source>
</reference>
<evidence type="ECO:0000256" key="1">
    <source>
        <dbReference type="SAM" id="MobiDB-lite"/>
    </source>
</evidence>
<evidence type="ECO:0008006" key="6">
    <source>
        <dbReference type="Google" id="ProtNLM"/>
    </source>
</evidence>
<feature type="region of interest" description="Disordered" evidence="1">
    <location>
        <begin position="651"/>
        <end position="688"/>
    </location>
</feature>
<keyword evidence="3" id="KW-0732">Signal</keyword>
<feature type="signal peptide" evidence="3">
    <location>
        <begin position="1"/>
        <end position="38"/>
    </location>
</feature>
<feature type="chain" id="PRO_5044858796" description="Cell wall anchor protein" evidence="3">
    <location>
        <begin position="39"/>
        <end position="851"/>
    </location>
</feature>
<keyword evidence="2" id="KW-0472">Membrane</keyword>
<dbReference type="RefSeq" id="WP_038603088.1">
    <property type="nucleotide sequence ID" value="NZ_CP009054.1"/>
</dbReference>
<sequence length="851" mass="91724">MENQKKHFQMKSSSKFWLLSTGILLSLLVTSHPLAVKADENSAVTPPNQTEAVTNPTVNSSLAASGSTTEGNTESSQAEMQTKAANSLTSQASTTLSASSVSSSSTNSAQASSVETSSNSLETASSTSSGSEINASTSKAPSVPLDSSKANVTIDSSLSASGTIINPALTNGSIASQANGQDPVISTIEATGSVANDITGPATLDGINITIKANNLVPNNFLTPDGLHWSANTQVIPITGQVTGQISTENFGQTDGPTIPATTYTMNAGDSGRITNVGTTLAGATLDMIYQVISTDAASWQNPSESSTDCPIGLAFTGGQNIANSDGNSIVALYFGVNNVKINYQIVAHNTNFQVPVLASFITTDIDMAQGVKTNLANLLTVIPKTTNLATDSSNIIYDTTIPDTDLNGQASLPYGGYLGVGFLSNFDYVFYSPAPARSGDSYQYSQGVRYDLFGSALQAHLTTQVRDIVYLNYYDADENNQLIVPQHQFIWFPNVSWNVPASKFPHYAYGQESQHRNGNTIIVGDYYHIQSTVTYDYYGTDGTYLGQQSATGLYNKAYSVNVPYRFGNYYIEGSTTQSGTYPKHDEILDVYYKYVTPIVYYNTGNPYATTYYANGYEYVPNYIAPVVYYASTYGYYGTYSSNSENYGGDYSTGSEENYSNNTSGNTDSGNSHSSNSTKRKNNSSSTQNILSRVANSISSFIRGLPDRIYGYLKDEFGTGLSHFISTNMTNKFFKKLSNIINLKGTLERLFYGIDFFKAYEHNHDVTVSLFETYIDNWLINPAIDDWATDIGVDASVEAFGIAMSIGLWMIAVAIGGVVLLAFKALAWALESITDGLVNDFIDSVVERFRG</sequence>
<feature type="region of interest" description="Disordered" evidence="1">
    <location>
        <begin position="40"/>
        <end position="148"/>
    </location>
</feature>
<feature type="compositionally biased region" description="Polar residues" evidence="1">
    <location>
        <begin position="42"/>
        <end position="64"/>
    </location>
</feature>
<feature type="compositionally biased region" description="Low complexity" evidence="1">
    <location>
        <begin position="84"/>
        <end position="138"/>
    </location>
</feature>
<dbReference type="AlphaFoldDB" id="A0ABC8A3C9"/>
<dbReference type="Proteomes" id="UP000028594">
    <property type="component" value="Chromosome"/>
</dbReference>
<protein>
    <recommendedName>
        <fullName evidence="6">Cell wall anchor protein</fullName>
    </recommendedName>
</protein>
<proteinExistence type="predicted"/>